<gene>
    <name evidence="2" type="ORF">D3H35_23935</name>
</gene>
<keyword evidence="1" id="KW-1133">Transmembrane helix</keyword>
<organism evidence="2 3">
    <name type="scientific">Cohnella faecalis</name>
    <dbReference type="NCBI Taxonomy" id="2315694"/>
    <lineage>
        <taxon>Bacteria</taxon>
        <taxon>Bacillati</taxon>
        <taxon>Bacillota</taxon>
        <taxon>Bacilli</taxon>
        <taxon>Bacillales</taxon>
        <taxon>Paenibacillaceae</taxon>
        <taxon>Cohnella</taxon>
    </lineage>
</organism>
<feature type="transmembrane region" description="Helical" evidence="1">
    <location>
        <begin position="31"/>
        <end position="48"/>
    </location>
</feature>
<dbReference type="RefSeq" id="WP_119151679.1">
    <property type="nucleotide sequence ID" value="NZ_JBHSOV010000016.1"/>
</dbReference>
<protein>
    <submittedName>
        <fullName evidence="2">Transposase</fullName>
    </submittedName>
</protein>
<reference evidence="2 3" key="1">
    <citation type="submission" date="2018-09" db="EMBL/GenBank/DDBJ databases">
        <title>Cohnella cavernae sp. nov., isolated from a karst cave.</title>
        <authorList>
            <person name="Zhu H."/>
        </authorList>
    </citation>
    <scope>NUCLEOTIDE SEQUENCE [LARGE SCALE GENOMIC DNA]</scope>
    <source>
        <strain evidence="2 3">K2E09-144</strain>
    </source>
</reference>
<feature type="transmembrane region" description="Helical" evidence="1">
    <location>
        <begin position="54"/>
        <end position="75"/>
    </location>
</feature>
<evidence type="ECO:0000313" key="2">
    <source>
        <dbReference type="EMBL" id="RIE01422.1"/>
    </source>
</evidence>
<dbReference type="EMBL" id="QXJM01000040">
    <property type="protein sequence ID" value="RIE01422.1"/>
    <property type="molecule type" value="Genomic_DNA"/>
</dbReference>
<sequence length="177" mass="20429">MSPSSPSVVSEPTIYHYRLIRKITLRPESKYSYMATALLGTAALTVVYGQFGLAVAAASSVIMLVVHAIVLRLTLRRVDEPSEKKWTFRSDWPWIGPLPILDSNLGLFRRLHFHLILVGCCVTGLFYPWASSAWVIALLYWHFWLLSPRVRLLWSLRREKGDGVIRLDGHEIYYYHR</sequence>
<dbReference type="AlphaFoldDB" id="A0A398CHG2"/>
<evidence type="ECO:0000256" key="1">
    <source>
        <dbReference type="SAM" id="Phobius"/>
    </source>
</evidence>
<feature type="transmembrane region" description="Helical" evidence="1">
    <location>
        <begin position="111"/>
        <end position="127"/>
    </location>
</feature>
<keyword evidence="3" id="KW-1185">Reference proteome</keyword>
<keyword evidence="1" id="KW-0812">Transmembrane</keyword>
<dbReference type="OrthoDB" id="2678045at2"/>
<evidence type="ECO:0000313" key="3">
    <source>
        <dbReference type="Proteomes" id="UP000266340"/>
    </source>
</evidence>
<comment type="caution">
    <text evidence="2">The sequence shown here is derived from an EMBL/GenBank/DDBJ whole genome shotgun (WGS) entry which is preliminary data.</text>
</comment>
<name>A0A398CHG2_9BACL</name>
<proteinExistence type="predicted"/>
<keyword evidence="1" id="KW-0472">Membrane</keyword>
<dbReference type="Proteomes" id="UP000266340">
    <property type="component" value="Unassembled WGS sequence"/>
</dbReference>
<accession>A0A398CHG2</accession>